<reference evidence="1 2" key="1">
    <citation type="submission" date="2018-08" db="EMBL/GenBank/DDBJ databases">
        <title>Freshwater and sediment microbial communities from various areas in North America, analyzing microbe dynamics in response to fracking.</title>
        <authorList>
            <person name="Lamendella R."/>
        </authorList>
    </citation>
    <scope>NUCLEOTIDE SEQUENCE [LARGE SCALE GENOMIC DNA]</scope>
    <source>
        <strain evidence="1 2">DB-1</strain>
    </source>
</reference>
<gene>
    <name evidence="1" type="ORF">DET55_14032</name>
</gene>
<proteinExistence type="predicted"/>
<dbReference type="Proteomes" id="UP000256530">
    <property type="component" value="Unassembled WGS sequence"/>
</dbReference>
<name>A0A3D9TRQ4_BACMY</name>
<dbReference type="GO" id="GO:0016491">
    <property type="term" value="F:oxidoreductase activity"/>
    <property type="evidence" value="ECO:0007669"/>
    <property type="project" value="InterPro"/>
</dbReference>
<comment type="caution">
    <text evidence="1">The sequence shown here is derived from an EMBL/GenBank/DDBJ whole genome shotgun (WGS) entry which is preliminary data.</text>
</comment>
<dbReference type="InterPro" id="IPR020051">
    <property type="entry name" value="SagB-type_dehydrogenase"/>
</dbReference>
<dbReference type="EMBL" id="QTTY01000040">
    <property type="protein sequence ID" value="REF18423.1"/>
    <property type="molecule type" value="Genomic_DNA"/>
</dbReference>
<sequence length="254" mass="29787">MKSEFFDYELLYHYIKHFEPRRDGWNETHKPHEPYSFPTFQEKEGSIKVECTDALQKLSNIYQTIHNRKTTLSEQFKNSWHVEELMGVFNLGIGTNGSTRQLNEYYNNHKIHLRNYPSAGAMYSVEPYFYSNGVEGLEDGFYKYQGDYNSIYKVQNASSLIELQELFPILINEHVKIIVFFIANLKYTFPKYGFYSYQLSLIESGHMAQNLILASTEIKKSNLPAGGFYSDCIMEKLKLNHDKYKFCIYTLLLG</sequence>
<dbReference type="AlphaFoldDB" id="A0A3D9TRQ4"/>
<dbReference type="InterPro" id="IPR052544">
    <property type="entry name" value="Bacteriocin_Proc_Enz"/>
</dbReference>
<dbReference type="Gene3D" id="3.40.109.10">
    <property type="entry name" value="NADH Oxidase"/>
    <property type="match status" value="1"/>
</dbReference>
<dbReference type="PANTHER" id="PTHR43745">
    <property type="entry name" value="NITROREDUCTASE MJ1384-RELATED"/>
    <property type="match status" value="1"/>
</dbReference>
<organism evidence="1 2">
    <name type="scientific">Bacillus mycoides</name>
    <dbReference type="NCBI Taxonomy" id="1405"/>
    <lineage>
        <taxon>Bacteria</taxon>
        <taxon>Bacillati</taxon>
        <taxon>Bacillota</taxon>
        <taxon>Bacilli</taxon>
        <taxon>Bacillales</taxon>
        <taxon>Bacillaceae</taxon>
        <taxon>Bacillus</taxon>
        <taxon>Bacillus cereus group</taxon>
    </lineage>
</organism>
<dbReference type="SUPFAM" id="SSF55469">
    <property type="entry name" value="FMN-dependent nitroreductase-like"/>
    <property type="match status" value="1"/>
</dbReference>
<evidence type="ECO:0000313" key="2">
    <source>
        <dbReference type="Proteomes" id="UP000256530"/>
    </source>
</evidence>
<protein>
    <submittedName>
        <fullName evidence="1">SagB-type dehydrogenase family enzyme</fullName>
    </submittedName>
</protein>
<dbReference type="RefSeq" id="WP_113938620.1">
    <property type="nucleotide sequence ID" value="NZ_JBNNVF010000009.1"/>
</dbReference>
<accession>A0A3D9TRQ4</accession>
<dbReference type="NCBIfam" id="TIGR03605">
    <property type="entry name" value="antibiot_sagB"/>
    <property type="match status" value="1"/>
</dbReference>
<dbReference type="CDD" id="cd02142">
    <property type="entry name" value="McbC_SagB-like_oxidoreductase"/>
    <property type="match status" value="1"/>
</dbReference>
<dbReference type="PANTHER" id="PTHR43745:SF2">
    <property type="entry name" value="NITROREDUCTASE MJ1384-RELATED"/>
    <property type="match status" value="1"/>
</dbReference>
<evidence type="ECO:0000313" key="1">
    <source>
        <dbReference type="EMBL" id="REF18423.1"/>
    </source>
</evidence>
<dbReference type="InterPro" id="IPR000415">
    <property type="entry name" value="Nitroreductase-like"/>
</dbReference>